<protein>
    <submittedName>
        <fullName evidence="1">Uncharacterized protein</fullName>
    </submittedName>
</protein>
<gene>
    <name evidence="1" type="ORF">PSTT_16090</name>
</gene>
<dbReference type="SUPFAM" id="SSF52540">
    <property type="entry name" value="P-loop containing nucleoside triphosphate hydrolases"/>
    <property type="match status" value="1"/>
</dbReference>
<organism evidence="1 2">
    <name type="scientific">Puccinia striiformis</name>
    <dbReference type="NCBI Taxonomy" id="27350"/>
    <lineage>
        <taxon>Eukaryota</taxon>
        <taxon>Fungi</taxon>
        <taxon>Dikarya</taxon>
        <taxon>Basidiomycota</taxon>
        <taxon>Pucciniomycotina</taxon>
        <taxon>Pucciniomycetes</taxon>
        <taxon>Pucciniales</taxon>
        <taxon>Pucciniaceae</taxon>
        <taxon>Puccinia</taxon>
    </lineage>
</organism>
<keyword evidence="2" id="KW-1185">Reference proteome</keyword>
<dbReference type="AlphaFoldDB" id="A0A2S4UEU6"/>
<evidence type="ECO:0000313" key="1">
    <source>
        <dbReference type="EMBL" id="POV95721.1"/>
    </source>
</evidence>
<reference evidence="1" key="1">
    <citation type="submission" date="2017-12" db="EMBL/GenBank/DDBJ databases">
        <title>Gene loss provides genomic basis for host adaptation in cereal stripe rust fungi.</title>
        <authorList>
            <person name="Xia C."/>
        </authorList>
    </citation>
    <scope>NUCLEOTIDE SEQUENCE [LARGE SCALE GENOMIC DNA]</scope>
    <source>
        <strain evidence="1">93-210</strain>
    </source>
</reference>
<accession>A0A2S4UEU6</accession>
<dbReference type="Gene3D" id="3.40.50.300">
    <property type="entry name" value="P-loop containing nucleotide triphosphate hydrolases"/>
    <property type="match status" value="1"/>
</dbReference>
<dbReference type="PANTHER" id="PTHR37096">
    <property type="entry name" value="YALI0E33429P"/>
    <property type="match status" value="1"/>
</dbReference>
<name>A0A2S4UEU6_9BASI</name>
<dbReference type="EMBL" id="PKSL01000330">
    <property type="protein sequence ID" value="POV95721.1"/>
    <property type="molecule type" value="Genomic_DNA"/>
</dbReference>
<feature type="non-terminal residue" evidence="1">
    <location>
        <position position="1"/>
    </location>
</feature>
<dbReference type="InterPro" id="IPR027417">
    <property type="entry name" value="P-loop_NTPase"/>
</dbReference>
<proteinExistence type="predicted"/>
<comment type="caution">
    <text evidence="1">The sequence shown here is derived from an EMBL/GenBank/DDBJ whole genome shotgun (WGS) entry which is preliminary data.</text>
</comment>
<feature type="non-terminal residue" evidence="1">
    <location>
        <position position="351"/>
    </location>
</feature>
<dbReference type="VEuPathDB" id="FungiDB:PSHT_06835"/>
<dbReference type="PANTHER" id="PTHR37096:SF1">
    <property type="entry name" value="AAA+ ATPASE DOMAIN-CONTAINING PROTEIN"/>
    <property type="match status" value="1"/>
</dbReference>
<evidence type="ECO:0000313" key="2">
    <source>
        <dbReference type="Proteomes" id="UP000239156"/>
    </source>
</evidence>
<dbReference type="Proteomes" id="UP000239156">
    <property type="component" value="Unassembled WGS sequence"/>
</dbReference>
<sequence length="351" mass="39755">APSEFPPPKPQQTLWVQTTANISAPAFYNCPYKTQALLGLSEGPPRFNVLLGPSSSGKTRLVEHVTSMSRADGTPKFSPLTIDLREDELSVLVFTKDWLNIFKGAGWAADSRYLNLNTIKSSGVPPVRISNELIRRLKLWSSLHGERPPILIIDEAHSFKRATDKCLLEGKQRASIDNVAAKDHRTCSLILHQSHRLSFNRPWRPLPWEEVHPYFLDVVENHPHLSGQMKDTLRSVEFDIPFKSTRGRIPLIQEYVQQVYGSGYFDEHIRAHVFYSSDTPAIHFCTVQHATTVMRGNFNTEAKSYGRKEAVEISNLLINLSSGPLTHSSVSDKFRSKVMEEMIARNFLHII</sequence>
<dbReference type="VEuPathDB" id="FungiDB:PSTT_16090"/>
<dbReference type="InterPro" id="IPR051667">
    <property type="entry name" value="Archaeal_ATPase_domain"/>
</dbReference>